<reference evidence="2" key="1">
    <citation type="journal article" date="2015" name="MBio">
        <title>Genome-Resolved Metagenomic Analysis Reveals Roles for Candidate Phyla and Other Microbial Community Members in Biogeochemical Transformations in Oil Reservoirs.</title>
        <authorList>
            <person name="Hu P."/>
            <person name="Tom L."/>
            <person name="Singh A."/>
            <person name="Thomas B.C."/>
            <person name="Baker B.J."/>
            <person name="Piceno Y.M."/>
            <person name="Andersen G.L."/>
            <person name="Banfield J.F."/>
        </authorList>
    </citation>
    <scope>NUCLEOTIDE SEQUENCE [LARGE SCALE GENOMIC DNA]</scope>
</reference>
<evidence type="ECO:0000313" key="1">
    <source>
        <dbReference type="EMBL" id="KUK85847.1"/>
    </source>
</evidence>
<dbReference type="AlphaFoldDB" id="A0A101HYR1"/>
<organism evidence="1 2">
    <name type="scientific">candidate division TA06 bacterium 34_109</name>
    <dbReference type="NCBI Taxonomy" id="1635277"/>
    <lineage>
        <taxon>Bacteria</taxon>
        <taxon>Bacteria division TA06</taxon>
    </lineage>
</organism>
<evidence type="ECO:0000313" key="2">
    <source>
        <dbReference type="Proteomes" id="UP000053467"/>
    </source>
</evidence>
<dbReference type="Proteomes" id="UP000053467">
    <property type="component" value="Unassembled WGS sequence"/>
</dbReference>
<dbReference type="EMBL" id="LGGX01000039">
    <property type="protein sequence ID" value="KUK85847.1"/>
    <property type="molecule type" value="Genomic_DNA"/>
</dbReference>
<proteinExistence type="predicted"/>
<comment type="caution">
    <text evidence="1">The sequence shown here is derived from an EMBL/GenBank/DDBJ whole genome shotgun (WGS) entry which is preliminary data.</text>
</comment>
<gene>
    <name evidence="1" type="ORF">XE03_1867</name>
</gene>
<accession>A0A101HYR1</accession>
<protein>
    <submittedName>
        <fullName evidence="1">Uncharacterized protein</fullName>
    </submittedName>
</protein>
<name>A0A101HYR1_UNCT6</name>
<sequence length="442" mass="50423">MKMKKMIIVMVRKIFPNSKKIIFFLFILFFIFSMFLNDSSILANQTDSPPIDNNSPSTTLKSCLEWYEANHPTPIQIYHEGNCKEIAGYKGILSWNVMEGIKGRLKEECGLWERCTMSGTIGEITDETIHLEQFEFLSPDATSILETYDFSVYGFVRCTEPILRVEPEKKAMLVGEWIAIKVYLDCGYEMCVDKPVIIEVVSGPGELELPELTAEQRAKLLDLGYFLHQDEIIITHPIVAEAELHAIDKGTIEIKATYDSCRGGVYQSTITETIQINVGQCVVIDCTYKTDPGRFGESGLQWGGNIHCEVCLEVYQEVQYGMQVRSLRGEARGIQDCWVEIDDKYYWIENIRCPAFTGFIEGVIWGDIYSFRVSIDDSAALTFDECSGEKDRPQRLTRHEWDPVNFIGVPIHLDASDLDSTFVYEEKSNIIGTQYKVVARWQ</sequence>